<feature type="domain" description="Methyltransferase" evidence="3">
    <location>
        <begin position="30"/>
        <end position="127"/>
    </location>
</feature>
<name>D6XUQ7_BACIE</name>
<dbReference type="Gene3D" id="3.40.50.150">
    <property type="entry name" value="Vaccinia Virus protein VP39"/>
    <property type="match status" value="1"/>
</dbReference>
<evidence type="ECO:0000256" key="1">
    <source>
        <dbReference type="ARBA" id="ARBA00022603"/>
    </source>
</evidence>
<evidence type="ECO:0000313" key="4">
    <source>
        <dbReference type="EMBL" id="ADH99543.1"/>
    </source>
</evidence>
<gene>
    <name evidence="4" type="ordered locus">Bsel_2039</name>
</gene>
<proteinExistence type="predicted"/>
<evidence type="ECO:0000256" key="2">
    <source>
        <dbReference type="ARBA" id="ARBA00022679"/>
    </source>
</evidence>
<evidence type="ECO:0000259" key="3">
    <source>
        <dbReference type="Pfam" id="PF13649"/>
    </source>
</evidence>
<dbReference type="PANTHER" id="PTHR43861">
    <property type="entry name" value="TRANS-ACONITATE 2-METHYLTRANSFERASE-RELATED"/>
    <property type="match status" value="1"/>
</dbReference>
<dbReference type="Proteomes" id="UP000000271">
    <property type="component" value="Chromosome"/>
</dbReference>
<dbReference type="OrthoDB" id="9791837at2"/>
<dbReference type="Gene3D" id="2.20.25.110">
    <property type="entry name" value="S-adenosyl-L-methionine-dependent methyltransferases"/>
    <property type="match status" value="1"/>
</dbReference>
<reference evidence="4" key="1">
    <citation type="submission" date="2009-10" db="EMBL/GenBank/DDBJ databases">
        <title>Complete sequence of Bacillus selenitireducens MLS10.</title>
        <authorList>
            <consortium name="US DOE Joint Genome Institute"/>
            <person name="Lucas S."/>
            <person name="Copeland A."/>
            <person name="Lapidus A."/>
            <person name="Glavina del Rio T."/>
            <person name="Dalin E."/>
            <person name="Tice H."/>
            <person name="Bruce D."/>
            <person name="Goodwin L."/>
            <person name="Pitluck S."/>
            <person name="Sims D."/>
            <person name="Brettin T."/>
            <person name="Detter J.C."/>
            <person name="Han C."/>
            <person name="Larimer F."/>
            <person name="Land M."/>
            <person name="Hauser L."/>
            <person name="Kyrpides N."/>
            <person name="Ovchinnikova G."/>
            <person name="Stolz J."/>
        </authorList>
    </citation>
    <scope>NUCLEOTIDE SEQUENCE [LARGE SCALE GENOMIC DNA]</scope>
    <source>
        <strain evidence="4">MLS10</strain>
    </source>
</reference>
<protein>
    <submittedName>
        <fullName evidence="4">Methyltransferase type 12</fullName>
    </submittedName>
</protein>
<dbReference type="RefSeq" id="WP_013172965.1">
    <property type="nucleotide sequence ID" value="NC_014219.1"/>
</dbReference>
<dbReference type="CDD" id="cd02440">
    <property type="entry name" value="AdoMet_MTases"/>
    <property type="match status" value="1"/>
</dbReference>
<dbReference type="EMBL" id="CP001791">
    <property type="protein sequence ID" value="ADH99543.1"/>
    <property type="molecule type" value="Genomic_DNA"/>
</dbReference>
<dbReference type="STRING" id="439292.Bsel_2039"/>
<dbReference type="InterPro" id="IPR029063">
    <property type="entry name" value="SAM-dependent_MTases_sf"/>
</dbReference>
<dbReference type="KEGG" id="bse:Bsel_2039"/>
<dbReference type="eggNOG" id="COG2226">
    <property type="taxonomic scope" value="Bacteria"/>
</dbReference>
<organism evidence="4 5">
    <name type="scientific">Bacillus selenitireducens (strain ATCC 700615 / DSM 15326 / MLS10)</name>
    <dbReference type="NCBI Taxonomy" id="439292"/>
    <lineage>
        <taxon>Bacteria</taxon>
        <taxon>Bacillati</taxon>
        <taxon>Bacillota</taxon>
        <taxon>Bacilli</taxon>
        <taxon>Bacillales</taxon>
        <taxon>Bacillaceae</taxon>
        <taxon>Salisediminibacterium</taxon>
    </lineage>
</organism>
<keyword evidence="5" id="KW-1185">Reference proteome</keyword>
<dbReference type="Pfam" id="PF13649">
    <property type="entry name" value="Methyltransf_25"/>
    <property type="match status" value="1"/>
</dbReference>
<dbReference type="GO" id="GO:0008168">
    <property type="term" value="F:methyltransferase activity"/>
    <property type="evidence" value="ECO:0007669"/>
    <property type="project" value="UniProtKB-KW"/>
</dbReference>
<dbReference type="AlphaFoldDB" id="D6XUQ7"/>
<sequence length="233" mass="25858">MLSDYYDDIFPLKSSAVHLINDYIQSPGPVIDVACGTGNEAIELARSGICTIGIDLNESLIGSAKEKSSKLQGKSKFYSMNMLNLKDLHVSNASVIYCIGNSIVHMSSLNEIRIFLDQAWNALDDGGTLIIQTVNFDHMLGEKKTSLGDIKRTDPKLTFERYYTYKDERVEFTGVLHTDRGTSESSTLLLPLTAKEWTALVNQSKFSSIDMFGDFDLHPYAPDSPAFVGIIKK</sequence>
<dbReference type="SUPFAM" id="SSF53335">
    <property type="entry name" value="S-adenosyl-L-methionine-dependent methyltransferases"/>
    <property type="match status" value="1"/>
</dbReference>
<dbReference type="InterPro" id="IPR041698">
    <property type="entry name" value="Methyltransf_25"/>
</dbReference>
<dbReference type="HOGENOM" id="CLU_069129_8_2_9"/>
<evidence type="ECO:0000313" key="5">
    <source>
        <dbReference type="Proteomes" id="UP000000271"/>
    </source>
</evidence>
<accession>D6XUQ7</accession>
<dbReference type="GO" id="GO:0032259">
    <property type="term" value="P:methylation"/>
    <property type="evidence" value="ECO:0007669"/>
    <property type="project" value="UniProtKB-KW"/>
</dbReference>
<dbReference type="PANTHER" id="PTHR43861:SF1">
    <property type="entry name" value="TRANS-ACONITATE 2-METHYLTRANSFERASE"/>
    <property type="match status" value="1"/>
</dbReference>
<keyword evidence="2" id="KW-0808">Transferase</keyword>
<keyword evidence="1 4" id="KW-0489">Methyltransferase</keyword>